<reference evidence="2 3" key="1">
    <citation type="submission" date="2024-01" db="EMBL/GenBank/DDBJ databases">
        <title>Comparative genomics of Cryptococcus and Kwoniella reveals pathogenesis evolution and contrasting modes of karyotype evolution via chromosome fusion or intercentromeric recombination.</title>
        <authorList>
            <person name="Coelho M.A."/>
            <person name="David-Palma M."/>
            <person name="Shea T."/>
            <person name="Bowers K."/>
            <person name="McGinley-Smith S."/>
            <person name="Mohammad A.W."/>
            <person name="Gnirke A."/>
            <person name="Yurkov A.M."/>
            <person name="Nowrousian M."/>
            <person name="Sun S."/>
            <person name="Cuomo C.A."/>
            <person name="Heitman J."/>
        </authorList>
    </citation>
    <scope>NUCLEOTIDE SEQUENCE [LARGE SCALE GENOMIC DNA]</scope>
    <source>
        <strain evidence="2 3">CBS 6074</strain>
    </source>
</reference>
<dbReference type="GeneID" id="91093905"/>
<gene>
    <name evidence="2" type="ORF">L201_003235</name>
</gene>
<evidence type="ECO:0000256" key="1">
    <source>
        <dbReference type="SAM" id="MobiDB-lite"/>
    </source>
</evidence>
<evidence type="ECO:0000313" key="3">
    <source>
        <dbReference type="Proteomes" id="UP001355207"/>
    </source>
</evidence>
<feature type="compositionally biased region" description="Low complexity" evidence="1">
    <location>
        <begin position="344"/>
        <end position="357"/>
    </location>
</feature>
<keyword evidence="3" id="KW-1185">Reference proteome</keyword>
<protein>
    <submittedName>
        <fullName evidence="2">Uncharacterized protein</fullName>
    </submittedName>
</protein>
<feature type="region of interest" description="Disordered" evidence="1">
    <location>
        <begin position="327"/>
        <end position="374"/>
    </location>
</feature>
<proteinExistence type="predicted"/>
<sequence>MSIPNQLDHEEIMDFTKTPIRYSTEAAEENVSNDDLKHIDWEDFEYNDLGLSEEQIDLLSSNAITSILDQDYGLTDIDIGDFSKDDWDMSKEALDSLISDTVKMIIPSNTVQTSHSNINRDERKTMYDWETYANQVFSYWDKEKDGFPCALWLRSGPSVTEGYSIHKIPLEPVEMTEERLNTRVSHLEVTMRKLSKSDSITGVIGRKINFNGMRDWLSHHNQKILDELSTEYSAIYLTNRNKNRKNGEAYILRGVRKNKRITEKIIKSLSMVSTKLCSEVYKPELEALTIRDLLNDSDNVEHELFEGTKSFIYRAYEDGCWGIKKIPKGTKNKDERSSMNIAESSPSPSASASASTSDFTKNTKRGPKRSRTIE</sequence>
<dbReference type="AlphaFoldDB" id="A0AAX4JT30"/>
<accession>A0AAX4JT30</accession>
<organism evidence="2 3">
    <name type="scientific">Kwoniella dendrophila CBS 6074</name>
    <dbReference type="NCBI Taxonomy" id="1295534"/>
    <lineage>
        <taxon>Eukaryota</taxon>
        <taxon>Fungi</taxon>
        <taxon>Dikarya</taxon>
        <taxon>Basidiomycota</taxon>
        <taxon>Agaricomycotina</taxon>
        <taxon>Tremellomycetes</taxon>
        <taxon>Tremellales</taxon>
        <taxon>Cryptococcaceae</taxon>
        <taxon>Kwoniella</taxon>
    </lineage>
</organism>
<dbReference type="Proteomes" id="UP001355207">
    <property type="component" value="Chromosome 4"/>
</dbReference>
<dbReference type="RefSeq" id="XP_066075089.1">
    <property type="nucleotide sequence ID" value="XM_066218992.1"/>
</dbReference>
<evidence type="ECO:0000313" key="2">
    <source>
        <dbReference type="EMBL" id="WWC88326.1"/>
    </source>
</evidence>
<name>A0AAX4JT30_9TREE</name>
<dbReference type="EMBL" id="CP144101">
    <property type="protein sequence ID" value="WWC88326.1"/>
    <property type="molecule type" value="Genomic_DNA"/>
</dbReference>
<feature type="compositionally biased region" description="Basic residues" evidence="1">
    <location>
        <begin position="362"/>
        <end position="374"/>
    </location>
</feature>